<organism evidence="1 2">
    <name type="scientific">Brassica campestris</name>
    <name type="common">Field mustard</name>
    <dbReference type="NCBI Taxonomy" id="3711"/>
    <lineage>
        <taxon>Eukaryota</taxon>
        <taxon>Viridiplantae</taxon>
        <taxon>Streptophyta</taxon>
        <taxon>Embryophyta</taxon>
        <taxon>Tracheophyta</taxon>
        <taxon>Spermatophyta</taxon>
        <taxon>Magnoliopsida</taxon>
        <taxon>eudicotyledons</taxon>
        <taxon>Gunneridae</taxon>
        <taxon>Pentapetalae</taxon>
        <taxon>rosids</taxon>
        <taxon>malvids</taxon>
        <taxon>Brassicales</taxon>
        <taxon>Brassicaceae</taxon>
        <taxon>Brassiceae</taxon>
        <taxon>Brassica</taxon>
    </lineage>
</organism>
<reference evidence="1 2" key="1">
    <citation type="submission" date="2021-07" db="EMBL/GenBank/DDBJ databases">
        <authorList>
            <consortium name="Genoscope - CEA"/>
            <person name="William W."/>
        </authorList>
    </citation>
    <scope>NUCLEOTIDE SEQUENCE [LARGE SCALE GENOMIC DNA]</scope>
</reference>
<name>A0A8D9HLQ1_BRACM</name>
<gene>
    <name evidence="1" type="ORF">BRAPAZ1V2_A07P17020.2</name>
</gene>
<proteinExistence type="predicted"/>
<sequence>MLNMVPFFFILQRVERQHILILETRKSSEILIPLTTFLSKGRPATTPCSKFRNNDKI</sequence>
<evidence type="ECO:0000313" key="2">
    <source>
        <dbReference type="Proteomes" id="UP000694005"/>
    </source>
</evidence>
<protein>
    <submittedName>
        <fullName evidence="1">Uncharacterized protein</fullName>
    </submittedName>
</protein>
<dbReference type="EMBL" id="LS974623">
    <property type="protein sequence ID" value="CAG7902058.1"/>
    <property type="molecule type" value="Genomic_DNA"/>
</dbReference>
<dbReference type="Proteomes" id="UP000694005">
    <property type="component" value="Chromosome A07"/>
</dbReference>
<dbReference type="AlphaFoldDB" id="A0A8D9HLQ1"/>
<dbReference type="Gramene" id="A07p17020.2_BraZ1">
    <property type="protein sequence ID" value="A07p17020.2_BraZ1.CDS"/>
    <property type="gene ID" value="A07g17020.2_BraZ1"/>
</dbReference>
<feature type="non-terminal residue" evidence="1">
    <location>
        <position position="57"/>
    </location>
</feature>
<evidence type="ECO:0000313" key="1">
    <source>
        <dbReference type="EMBL" id="CAG7902058.1"/>
    </source>
</evidence>
<accession>A0A8D9HLQ1</accession>